<dbReference type="Pfam" id="PF02518">
    <property type="entry name" value="HATPase_c"/>
    <property type="match status" value="1"/>
</dbReference>
<dbReference type="PANTHER" id="PTHR43395">
    <property type="entry name" value="SENSOR HISTIDINE KINASE CHEA"/>
    <property type="match status" value="1"/>
</dbReference>
<feature type="domain" description="Histidine kinase" evidence="7">
    <location>
        <begin position="226"/>
        <end position="488"/>
    </location>
</feature>
<feature type="compositionally biased region" description="Polar residues" evidence="6">
    <location>
        <begin position="139"/>
        <end position="184"/>
    </location>
</feature>
<dbReference type="PRINTS" id="PR00344">
    <property type="entry name" value="BCTRLSENSOR"/>
</dbReference>
<dbReference type="InterPro" id="IPR002545">
    <property type="entry name" value="CheW-lke_dom"/>
</dbReference>
<keyword evidence="4" id="KW-0808">Transferase</keyword>
<evidence type="ECO:0000256" key="1">
    <source>
        <dbReference type="ARBA" id="ARBA00000085"/>
    </source>
</evidence>
<dbReference type="InterPro" id="IPR001789">
    <property type="entry name" value="Sig_transdc_resp-reg_receiver"/>
</dbReference>
<dbReference type="SMART" id="SM00387">
    <property type="entry name" value="HATPase_c"/>
    <property type="match status" value="1"/>
</dbReference>
<dbReference type="SUPFAM" id="SSF55874">
    <property type="entry name" value="ATPase domain of HSP90 chaperone/DNA topoisomerase II/histidine kinase"/>
    <property type="match status" value="1"/>
</dbReference>
<dbReference type="EC" id="2.7.13.3" evidence="2"/>
<evidence type="ECO:0000256" key="2">
    <source>
        <dbReference type="ARBA" id="ARBA00012438"/>
    </source>
</evidence>
<dbReference type="InterPro" id="IPR008207">
    <property type="entry name" value="Sig_transdc_His_kin_Hpt_dom"/>
</dbReference>
<dbReference type="InterPro" id="IPR051315">
    <property type="entry name" value="Bact_Chemotaxis_CheA"/>
</dbReference>
<dbReference type="GO" id="GO:0004673">
    <property type="term" value="F:protein histidine kinase activity"/>
    <property type="evidence" value="ECO:0007669"/>
    <property type="project" value="UniProtKB-EC"/>
</dbReference>
<evidence type="ECO:0000256" key="3">
    <source>
        <dbReference type="ARBA" id="ARBA00022553"/>
    </source>
</evidence>
<reference evidence="11" key="1">
    <citation type="submission" date="2018-06" db="EMBL/GenBank/DDBJ databases">
        <authorList>
            <person name="Zhirakovskaya E."/>
        </authorList>
    </citation>
    <scope>NUCLEOTIDE SEQUENCE</scope>
</reference>
<dbReference type="PROSITE" id="PS50851">
    <property type="entry name" value="CHEW"/>
    <property type="match status" value="1"/>
</dbReference>
<dbReference type="InterPro" id="IPR036641">
    <property type="entry name" value="HPT_dom_sf"/>
</dbReference>
<evidence type="ECO:0000259" key="8">
    <source>
        <dbReference type="PROSITE" id="PS50110"/>
    </source>
</evidence>
<dbReference type="InterPro" id="IPR036061">
    <property type="entry name" value="CheW-like_dom_sf"/>
</dbReference>
<feature type="region of interest" description="Disordered" evidence="6">
    <location>
        <begin position="127"/>
        <end position="195"/>
    </location>
</feature>
<evidence type="ECO:0000256" key="6">
    <source>
        <dbReference type="SAM" id="MobiDB-lite"/>
    </source>
</evidence>
<dbReference type="CDD" id="cd00088">
    <property type="entry name" value="HPT"/>
    <property type="match status" value="1"/>
</dbReference>
<dbReference type="SMART" id="SM00448">
    <property type="entry name" value="REC"/>
    <property type="match status" value="1"/>
</dbReference>
<dbReference type="AlphaFoldDB" id="A0A3B0YJS8"/>
<protein>
    <recommendedName>
        <fullName evidence="2">histidine kinase</fullName>
        <ecNumber evidence="2">2.7.13.3</ecNumber>
    </recommendedName>
</protein>
<dbReference type="SUPFAM" id="SSF47226">
    <property type="entry name" value="Histidine-containing phosphotransfer domain, HPT domain"/>
    <property type="match status" value="1"/>
</dbReference>
<dbReference type="PANTHER" id="PTHR43395:SF1">
    <property type="entry name" value="CHEMOTAXIS PROTEIN CHEA"/>
    <property type="match status" value="1"/>
</dbReference>
<feature type="domain" description="Response regulatory" evidence="8">
    <location>
        <begin position="647"/>
        <end position="763"/>
    </location>
</feature>
<dbReference type="Pfam" id="PF01627">
    <property type="entry name" value="Hpt"/>
    <property type="match status" value="1"/>
</dbReference>
<dbReference type="SUPFAM" id="SSF52172">
    <property type="entry name" value="CheY-like"/>
    <property type="match status" value="1"/>
</dbReference>
<dbReference type="InterPro" id="IPR004358">
    <property type="entry name" value="Sig_transdc_His_kin-like_C"/>
</dbReference>
<evidence type="ECO:0000256" key="4">
    <source>
        <dbReference type="ARBA" id="ARBA00022679"/>
    </source>
</evidence>
<gene>
    <name evidence="11" type="ORF">MNBD_GAMMA15-2485</name>
</gene>
<dbReference type="SMART" id="SM00073">
    <property type="entry name" value="HPT"/>
    <property type="match status" value="1"/>
</dbReference>
<dbReference type="Pfam" id="PF01584">
    <property type="entry name" value="CheW"/>
    <property type="match status" value="1"/>
</dbReference>
<dbReference type="GO" id="GO:0006935">
    <property type="term" value="P:chemotaxis"/>
    <property type="evidence" value="ECO:0007669"/>
    <property type="project" value="InterPro"/>
</dbReference>
<comment type="catalytic activity">
    <reaction evidence="1">
        <text>ATP + protein L-histidine = ADP + protein N-phospho-L-histidine.</text>
        <dbReference type="EC" id="2.7.13.3"/>
    </reaction>
</comment>
<keyword evidence="5 11" id="KW-0418">Kinase</keyword>
<dbReference type="Gene3D" id="3.40.50.2300">
    <property type="match status" value="1"/>
</dbReference>
<evidence type="ECO:0000313" key="11">
    <source>
        <dbReference type="EMBL" id="VAW75787.1"/>
    </source>
</evidence>
<keyword evidence="3" id="KW-0597">Phosphoprotein</keyword>
<dbReference type="SUPFAM" id="SSF50341">
    <property type="entry name" value="CheW-like"/>
    <property type="match status" value="1"/>
</dbReference>
<dbReference type="Pfam" id="PF00072">
    <property type="entry name" value="Response_reg"/>
    <property type="match status" value="1"/>
</dbReference>
<dbReference type="PROSITE" id="PS50109">
    <property type="entry name" value="HIS_KIN"/>
    <property type="match status" value="1"/>
</dbReference>
<dbReference type="InterPro" id="IPR036890">
    <property type="entry name" value="HATPase_C_sf"/>
</dbReference>
<dbReference type="InterPro" id="IPR005467">
    <property type="entry name" value="His_kinase_dom"/>
</dbReference>
<dbReference type="PROSITE" id="PS50894">
    <property type="entry name" value="HPT"/>
    <property type="match status" value="1"/>
</dbReference>
<dbReference type="FunFam" id="3.30.565.10:FF:000016">
    <property type="entry name" value="Chemotaxis protein CheA, putative"/>
    <property type="match status" value="1"/>
</dbReference>
<dbReference type="Gene3D" id="1.20.120.160">
    <property type="entry name" value="HPT domain"/>
    <property type="match status" value="1"/>
</dbReference>
<dbReference type="CDD" id="cd16916">
    <property type="entry name" value="HATPase_CheA-like"/>
    <property type="match status" value="1"/>
</dbReference>
<evidence type="ECO:0000259" key="10">
    <source>
        <dbReference type="PROSITE" id="PS50894"/>
    </source>
</evidence>
<evidence type="ECO:0000256" key="5">
    <source>
        <dbReference type="ARBA" id="ARBA00022777"/>
    </source>
</evidence>
<dbReference type="GO" id="GO:0000160">
    <property type="term" value="P:phosphorelay signal transduction system"/>
    <property type="evidence" value="ECO:0007669"/>
    <property type="project" value="InterPro"/>
</dbReference>
<dbReference type="Gene3D" id="3.30.565.10">
    <property type="entry name" value="Histidine kinase-like ATPase, C-terminal domain"/>
    <property type="match status" value="1"/>
</dbReference>
<sequence>MSDDLGNFSMLELFSLEVDNQATILNDGLLSLEQQSDPARQLEALMRASHSIKGAARMVDIDAGVKLAHVMEDCFVSAQNGELVLQPHQIDLLLEGVDLLVAISKNEADDETLSRIIESIANIDSLEAAEISPPPEPVPSTQDAAGNDETQTPAEQAETPAQEQPVTASPTENTAAQPSTSTSKPPAPGDESVRVSAESLNKLVGLAGEVQVESRWLHPFADALQQIKHRQAELINLLDNLNDSLLASNGDEYSKTLAGEIHTKANRCRHLLSDRLIELDEFDRRMHGLSNRLHGEVISSRMRPFSDATRAYPRLVRDVARQLGKKVELKIEGRATQVDRDILERIDAPLNHLIRNALDHGIETPEQRRAAGKPEQATLTLNASHNAGMLSINVEDDGCGINIEKLRNKVAARGMVTEAMAAELSEAELLEFLFLPGFSTREEVTEISGRGVGLDVVHSTVQQMRGVARATTEAGKGTRFHLQLPITLSIVRVLLVEICNEPYAIPLARIDRTLKLDTSRIESLENRQYFTIDNQHVGIVFASQVLGCNNSPETSEELSVVVLGERLNRSGLVVDRFIGERSLVVHTLDPRLGKVQDISAASVLENGDPCLIIDVDDMLRSIDILIAGGRLDRIKDNEGAPTHAGKRILVVDDSITVREVERNMLATRGYQVDVAVDGMDGWNAIRMSDYDLVISDVDMPRMNGFEFVRLIKQDDRLHATPVMIVSYKDREEDRQRGLEAGADYYLTKGSFHDETLIDAVVDLIGVTE</sequence>
<proteinExistence type="predicted"/>
<dbReference type="Gene3D" id="2.30.30.40">
    <property type="entry name" value="SH3 Domains"/>
    <property type="match status" value="1"/>
</dbReference>
<organism evidence="11">
    <name type="scientific">hydrothermal vent metagenome</name>
    <dbReference type="NCBI Taxonomy" id="652676"/>
    <lineage>
        <taxon>unclassified sequences</taxon>
        <taxon>metagenomes</taxon>
        <taxon>ecological metagenomes</taxon>
    </lineage>
</organism>
<feature type="domain" description="HPt" evidence="10">
    <location>
        <begin position="3"/>
        <end position="107"/>
    </location>
</feature>
<dbReference type="SMART" id="SM00260">
    <property type="entry name" value="CheW"/>
    <property type="match status" value="1"/>
</dbReference>
<dbReference type="InterPro" id="IPR003594">
    <property type="entry name" value="HATPase_dom"/>
</dbReference>
<dbReference type="InterPro" id="IPR011006">
    <property type="entry name" value="CheY-like_superfamily"/>
</dbReference>
<name>A0A3B0YJS8_9ZZZZ</name>
<dbReference type="PROSITE" id="PS50110">
    <property type="entry name" value="RESPONSE_REGULATORY"/>
    <property type="match status" value="1"/>
</dbReference>
<dbReference type="EMBL" id="UOFN01000051">
    <property type="protein sequence ID" value="VAW75787.1"/>
    <property type="molecule type" value="Genomic_DNA"/>
</dbReference>
<evidence type="ECO:0000259" key="9">
    <source>
        <dbReference type="PROSITE" id="PS50851"/>
    </source>
</evidence>
<accession>A0A3B0YJS8</accession>
<feature type="domain" description="CheW-like" evidence="9">
    <location>
        <begin position="490"/>
        <end position="624"/>
    </location>
</feature>
<evidence type="ECO:0000259" key="7">
    <source>
        <dbReference type="PROSITE" id="PS50109"/>
    </source>
</evidence>